<dbReference type="PROSITE" id="PS50943">
    <property type="entry name" value="HTH_CROC1"/>
    <property type="match status" value="1"/>
</dbReference>
<evidence type="ECO:0000259" key="1">
    <source>
        <dbReference type="PROSITE" id="PS50943"/>
    </source>
</evidence>
<dbReference type="Pfam" id="PF01381">
    <property type="entry name" value="HTH_3"/>
    <property type="match status" value="1"/>
</dbReference>
<keyword evidence="3" id="KW-1185">Reference proteome</keyword>
<dbReference type="HOGENOM" id="CLU_066192_47_3_11"/>
<dbReference type="InterPro" id="IPR001387">
    <property type="entry name" value="Cro/C1-type_HTH"/>
</dbReference>
<dbReference type="Gene3D" id="1.10.260.40">
    <property type="entry name" value="lambda repressor-like DNA-binding domains"/>
    <property type="match status" value="1"/>
</dbReference>
<dbReference type="STRING" id="1235794.C811_02507"/>
<gene>
    <name evidence="2" type="ORF">C811_02507</name>
</gene>
<sequence length="81" mass="8750">MDISRDQIMAQGVRVTEGAALGAALRSRRKRLGYTQEDLADMLGFSPRLVGEIERGRGTVGIDKVLAFATALGVDVVAFER</sequence>
<protein>
    <submittedName>
        <fullName evidence="2">Y4mF family transcriptional regulator</fullName>
    </submittedName>
</protein>
<dbReference type="SMART" id="SM00530">
    <property type="entry name" value="HTH_XRE"/>
    <property type="match status" value="1"/>
</dbReference>
<reference evidence="2 3" key="1">
    <citation type="submission" date="2013-04" db="EMBL/GenBank/DDBJ databases">
        <title>The Genome Sequence of Enterorhabdus caecimuris B7.</title>
        <authorList>
            <consortium name="The Broad Institute Genomics Platform"/>
            <consortium name="The Broad Institute Genome Sequencing Center for Infectious Disease"/>
            <person name="Earl A."/>
            <person name="Xavier R."/>
            <person name="Elson C."/>
            <person name="Duck W."/>
            <person name="Walker B."/>
            <person name="Young S."/>
            <person name="Zeng Q."/>
            <person name="Gargeya S."/>
            <person name="Fitzgerald M."/>
            <person name="Haas B."/>
            <person name="Abouelleil A."/>
            <person name="Allen A.W."/>
            <person name="Alvarado L."/>
            <person name="Arachchi H.M."/>
            <person name="Berlin A.M."/>
            <person name="Chapman S.B."/>
            <person name="Gainer-Dewar J."/>
            <person name="Goldberg J."/>
            <person name="Griggs A."/>
            <person name="Gujja S."/>
            <person name="Hansen M."/>
            <person name="Howarth C."/>
            <person name="Imamovic A."/>
            <person name="Ireland A."/>
            <person name="Larimer J."/>
            <person name="McCowan C."/>
            <person name="Murphy C."/>
            <person name="Pearson M."/>
            <person name="Poon T.W."/>
            <person name="Priest M."/>
            <person name="Roberts A."/>
            <person name="Saif S."/>
            <person name="Shea T."/>
            <person name="Sisk P."/>
            <person name="Sykes S."/>
            <person name="Wortman J."/>
            <person name="Nusbaum C."/>
            <person name="Birren B."/>
        </authorList>
    </citation>
    <scope>NUCLEOTIDE SEQUENCE [LARGE SCALE GENOMIC DNA]</scope>
    <source>
        <strain evidence="2 3">B7</strain>
    </source>
</reference>
<dbReference type="InterPro" id="IPR010982">
    <property type="entry name" value="Lambda_DNA-bd_dom_sf"/>
</dbReference>
<dbReference type="CDD" id="cd00093">
    <property type="entry name" value="HTH_XRE"/>
    <property type="match status" value="1"/>
</dbReference>
<dbReference type="EMBL" id="ASSY01000015">
    <property type="protein sequence ID" value="EOS49455.1"/>
    <property type="molecule type" value="Genomic_DNA"/>
</dbReference>
<dbReference type="eggNOG" id="COG1396">
    <property type="taxonomic scope" value="Bacteria"/>
</dbReference>
<evidence type="ECO:0000313" key="2">
    <source>
        <dbReference type="EMBL" id="EOS49455.1"/>
    </source>
</evidence>
<evidence type="ECO:0000313" key="3">
    <source>
        <dbReference type="Proteomes" id="UP000014204"/>
    </source>
</evidence>
<dbReference type="GO" id="GO:0003677">
    <property type="term" value="F:DNA binding"/>
    <property type="evidence" value="ECO:0007669"/>
    <property type="project" value="InterPro"/>
</dbReference>
<dbReference type="SUPFAM" id="SSF47413">
    <property type="entry name" value="lambda repressor-like DNA-binding domains"/>
    <property type="match status" value="1"/>
</dbReference>
<organism evidence="2 3">
    <name type="scientific">Adlercreutzia caecimuris B7</name>
    <dbReference type="NCBI Taxonomy" id="1235794"/>
    <lineage>
        <taxon>Bacteria</taxon>
        <taxon>Bacillati</taxon>
        <taxon>Actinomycetota</taxon>
        <taxon>Coriobacteriia</taxon>
        <taxon>Eggerthellales</taxon>
        <taxon>Eggerthellaceae</taxon>
        <taxon>Adlercreutzia</taxon>
    </lineage>
</organism>
<dbReference type="AlphaFoldDB" id="R9KSV2"/>
<proteinExistence type="predicted"/>
<dbReference type="OrthoDB" id="9156632at2"/>
<dbReference type="Proteomes" id="UP000014204">
    <property type="component" value="Unassembled WGS sequence"/>
</dbReference>
<feature type="domain" description="HTH cro/C1-type" evidence="1">
    <location>
        <begin position="25"/>
        <end position="79"/>
    </location>
</feature>
<dbReference type="GeneID" id="82191826"/>
<dbReference type="RefSeq" id="WP_016310678.1">
    <property type="nucleotide sequence ID" value="NZ_KE159649.1"/>
</dbReference>
<accession>R9KSV2</accession>
<comment type="caution">
    <text evidence="2">The sequence shown here is derived from an EMBL/GenBank/DDBJ whole genome shotgun (WGS) entry which is preliminary data.</text>
</comment>
<name>R9KSV2_9ACTN</name>